<dbReference type="InterPro" id="IPR009057">
    <property type="entry name" value="Homeodomain-like_sf"/>
</dbReference>
<reference evidence="5 6" key="1">
    <citation type="submission" date="2017-05" db="EMBL/GenBank/DDBJ databases">
        <title>Vagococcus spp. assemblies.</title>
        <authorList>
            <person name="Gulvik C.A."/>
        </authorList>
    </citation>
    <scope>NUCLEOTIDE SEQUENCE [LARGE SCALE GENOMIC DNA]</scope>
    <source>
        <strain evidence="5 6">LMG 24798</strain>
    </source>
</reference>
<proteinExistence type="predicted"/>
<dbReference type="PROSITE" id="PS01124">
    <property type="entry name" value="HTH_ARAC_FAMILY_2"/>
    <property type="match status" value="1"/>
</dbReference>
<evidence type="ECO:0000256" key="1">
    <source>
        <dbReference type="ARBA" id="ARBA00023015"/>
    </source>
</evidence>
<dbReference type="AlphaFoldDB" id="A0A430ARD8"/>
<protein>
    <recommendedName>
        <fullName evidence="4">HTH araC/xylS-type domain-containing protein</fullName>
    </recommendedName>
</protein>
<dbReference type="Gene3D" id="3.20.20.80">
    <property type="entry name" value="Glycosidases"/>
    <property type="match status" value="1"/>
</dbReference>
<dbReference type="InterPro" id="IPR018060">
    <property type="entry name" value="HTH_AraC"/>
</dbReference>
<dbReference type="GO" id="GO:0043565">
    <property type="term" value="F:sequence-specific DNA binding"/>
    <property type="evidence" value="ECO:0007669"/>
    <property type="project" value="InterPro"/>
</dbReference>
<dbReference type="Pfam" id="PF12833">
    <property type="entry name" value="HTH_18"/>
    <property type="match status" value="1"/>
</dbReference>
<keyword evidence="1" id="KW-0805">Transcription regulation</keyword>
<dbReference type="InterPro" id="IPR018062">
    <property type="entry name" value="HTH_AraC-typ_CS"/>
</dbReference>
<dbReference type="Proteomes" id="UP000286773">
    <property type="component" value="Unassembled WGS sequence"/>
</dbReference>
<dbReference type="RefSeq" id="WP_126814143.1">
    <property type="nucleotide sequence ID" value="NZ_NGKC01000011.1"/>
</dbReference>
<evidence type="ECO:0000259" key="4">
    <source>
        <dbReference type="PROSITE" id="PS01124"/>
    </source>
</evidence>
<dbReference type="InterPro" id="IPR017853">
    <property type="entry name" value="GH"/>
</dbReference>
<keyword evidence="2" id="KW-0238">DNA-binding</keyword>
<evidence type="ECO:0000313" key="6">
    <source>
        <dbReference type="Proteomes" id="UP000286773"/>
    </source>
</evidence>
<evidence type="ECO:0000256" key="3">
    <source>
        <dbReference type="ARBA" id="ARBA00023163"/>
    </source>
</evidence>
<organism evidence="5 6">
    <name type="scientific">Vagococcus acidifermentans</name>
    <dbReference type="NCBI Taxonomy" id="564710"/>
    <lineage>
        <taxon>Bacteria</taxon>
        <taxon>Bacillati</taxon>
        <taxon>Bacillota</taxon>
        <taxon>Bacilli</taxon>
        <taxon>Lactobacillales</taxon>
        <taxon>Enterococcaceae</taxon>
        <taxon>Vagococcus</taxon>
    </lineage>
</organism>
<dbReference type="SMART" id="SM00342">
    <property type="entry name" value="HTH_ARAC"/>
    <property type="match status" value="1"/>
</dbReference>
<accession>A0A430ARD8</accession>
<dbReference type="GO" id="GO:0003700">
    <property type="term" value="F:DNA-binding transcription factor activity"/>
    <property type="evidence" value="ECO:0007669"/>
    <property type="project" value="InterPro"/>
</dbReference>
<dbReference type="EMBL" id="NGKC01000011">
    <property type="protein sequence ID" value="RSU10616.1"/>
    <property type="molecule type" value="Genomic_DNA"/>
</dbReference>
<dbReference type="SUPFAM" id="SSF51011">
    <property type="entry name" value="Glycosyl hydrolase domain"/>
    <property type="match status" value="1"/>
</dbReference>
<dbReference type="OrthoDB" id="506156at2"/>
<evidence type="ECO:0000313" key="5">
    <source>
        <dbReference type="EMBL" id="RSU10616.1"/>
    </source>
</evidence>
<keyword evidence="6" id="KW-1185">Reference proteome</keyword>
<evidence type="ECO:0000256" key="2">
    <source>
        <dbReference type="ARBA" id="ARBA00023125"/>
    </source>
</evidence>
<dbReference type="Gene3D" id="2.60.40.1500">
    <property type="entry name" value="Glycosyl hydrolase domain, family 39"/>
    <property type="match status" value="1"/>
</dbReference>
<sequence>MSNDKYKLALLQVTANKTLYFQETTILFLVKGDLMVEVENQEFALVDGDLLVFNPNESIKITRQFRKETALFEIQIDSMFFSSLYPRFFSTKFECFPSQMETGKREAITNMKKHVAELLISHYSADMTKELRLSMNLHQIILLLIQFFQKEANFYQYHLYNEKIVEVIDYIGQSYHLPLTLEQVAGHFFMSSSALSKLFKAETGHYFSHYLNNLRVRQSLRDLLHSRLGIDDIAQNNGFSNSKTYRVHFKRVFGTSPVKYRQTFFNNNEDISRLRKPQHEELLKEQETDLLAALYYYAHQPEGHVANIEVVETHKKLSIKTQNVREQINADIIVHVDTFEDLLNTGIREEIRQAKKAINLKYIGIQNLFHDTPDAYRVYEQEKLTVFSPYGKFDAVLDFLESLQLGVFYQLSLTDYETISSFYKRERQQFLRHIAMKKGSDFFKTWKVACLFNQNDLPRSVALFKEIQHTLHGIDPEIQLGAELPVSYPDYTFQNDELCSLYLNQVIPECRFLSFRSEPNYTYETANTVVPDLEKFYEFVYKEVKALKGRLSDWHIDLPLYLSEWNTLTGKSRTTNGMFFRGALVLQEVLKLDLQVAGYGFWLNTDLFENNHPIKPIKYDGLELYVNYAGKRPIFHVLAIANRLKGKVLAIGEEFMLTKHYDNYQLLLWNANYFAPHLSKEESFLESQSMTFRIEIPEIESRTYQVKQLDFNRQHGAIFYAYEEFKSSEPLDYESHIYLSEISRPKMQVFDLEVRDGFDFYCMLDTNAVMLLELTAVN</sequence>
<dbReference type="PANTHER" id="PTHR43280">
    <property type="entry name" value="ARAC-FAMILY TRANSCRIPTIONAL REGULATOR"/>
    <property type="match status" value="1"/>
</dbReference>
<feature type="domain" description="HTH araC/xylS-type" evidence="4">
    <location>
        <begin position="165"/>
        <end position="263"/>
    </location>
</feature>
<dbReference type="PROSITE" id="PS00041">
    <property type="entry name" value="HTH_ARAC_FAMILY_1"/>
    <property type="match status" value="1"/>
</dbReference>
<dbReference type="PANTHER" id="PTHR43280:SF2">
    <property type="entry name" value="HTH-TYPE TRANSCRIPTIONAL REGULATOR EXSA"/>
    <property type="match status" value="1"/>
</dbReference>
<gene>
    <name evidence="5" type="ORF">CBF27_09870</name>
</gene>
<dbReference type="Gene3D" id="1.10.10.60">
    <property type="entry name" value="Homeodomain-like"/>
    <property type="match status" value="2"/>
</dbReference>
<keyword evidence="3" id="KW-0804">Transcription</keyword>
<dbReference type="SUPFAM" id="SSF51445">
    <property type="entry name" value="(Trans)glycosidases"/>
    <property type="match status" value="1"/>
</dbReference>
<comment type="caution">
    <text evidence="5">The sequence shown here is derived from an EMBL/GenBank/DDBJ whole genome shotgun (WGS) entry which is preliminary data.</text>
</comment>
<name>A0A430ARD8_9ENTE</name>
<dbReference type="SUPFAM" id="SSF46689">
    <property type="entry name" value="Homeodomain-like"/>
    <property type="match status" value="2"/>
</dbReference>